<name>A0A7X2NPP2_9FIRM</name>
<keyword evidence="3" id="KW-1185">Reference proteome</keyword>
<comment type="caution">
    <text evidence="2">The sequence shown here is derived from an EMBL/GenBank/DDBJ whole genome shotgun (WGS) entry which is preliminary data.</text>
</comment>
<organism evidence="2 3">
    <name type="scientific">Stecheria intestinalis</name>
    <dbReference type="NCBI Taxonomy" id="2606630"/>
    <lineage>
        <taxon>Bacteria</taxon>
        <taxon>Bacillati</taxon>
        <taxon>Bacillota</taxon>
        <taxon>Erysipelotrichia</taxon>
        <taxon>Erysipelotrichales</taxon>
        <taxon>Erysipelotrichaceae</taxon>
        <taxon>Stecheria</taxon>
    </lineage>
</organism>
<dbReference type="SUPFAM" id="SSF53474">
    <property type="entry name" value="alpha/beta-Hydrolases"/>
    <property type="match status" value="1"/>
</dbReference>
<dbReference type="Proteomes" id="UP000461880">
    <property type="component" value="Unassembled WGS sequence"/>
</dbReference>
<evidence type="ECO:0000259" key="1">
    <source>
        <dbReference type="Pfam" id="PF12146"/>
    </source>
</evidence>
<evidence type="ECO:0000313" key="3">
    <source>
        <dbReference type="Proteomes" id="UP000461880"/>
    </source>
</evidence>
<dbReference type="PANTHER" id="PTHR11614">
    <property type="entry name" value="PHOSPHOLIPASE-RELATED"/>
    <property type="match status" value="1"/>
</dbReference>
<dbReference type="Gene3D" id="3.40.50.1820">
    <property type="entry name" value="alpha/beta hydrolase"/>
    <property type="match status" value="1"/>
</dbReference>
<reference evidence="2 3" key="1">
    <citation type="submission" date="2019-08" db="EMBL/GenBank/DDBJ databases">
        <title>In-depth cultivation of the pig gut microbiome towards novel bacterial diversity and tailored functional studies.</title>
        <authorList>
            <person name="Wylensek D."/>
            <person name="Hitch T.C.A."/>
            <person name="Clavel T."/>
        </authorList>
    </citation>
    <scope>NUCLEOTIDE SEQUENCE [LARGE SCALE GENOMIC DNA]</scope>
    <source>
        <strain evidence="2 3">Oil+RF-744-GAM-WT-6</strain>
    </source>
</reference>
<accession>A0A7X2NPP2</accession>
<dbReference type="EMBL" id="VUMN01000001">
    <property type="protein sequence ID" value="MSS57297.1"/>
    <property type="molecule type" value="Genomic_DNA"/>
</dbReference>
<dbReference type="InterPro" id="IPR029058">
    <property type="entry name" value="AB_hydrolase_fold"/>
</dbReference>
<evidence type="ECO:0000313" key="2">
    <source>
        <dbReference type="EMBL" id="MSS57297.1"/>
    </source>
</evidence>
<gene>
    <name evidence="2" type="ORF">FYJ51_00025</name>
</gene>
<protein>
    <submittedName>
        <fullName evidence="2">Lysophospholipase</fullName>
    </submittedName>
</protein>
<dbReference type="InterPro" id="IPR022742">
    <property type="entry name" value="Hydrolase_4"/>
</dbReference>
<proteinExistence type="predicted"/>
<dbReference type="AlphaFoldDB" id="A0A7X2NPP2"/>
<sequence length="330" mass="37338">MSLVERIIFCSYGQNTCHNLSDPSSFELYYTELSERNFHNMNSFDTIYRPEGEVKGAVAIVHGMSEHQKRYRDFAEYLKNRGYGAVTYDLPGHGEHAEELGWFKESGGADMLIDSAVDRLREARETFPDVPLFLFGHSMGTMISRCLLQDHDQELDGLILSGAPCWQKAADGGIAAGKVIRFFKGKKGHSRFMDQAVTGSFNKCVKNPRTQSDWLSCNTANVDAYLADPLCGFPFTIQGYLDEMELMKRMHNVSGYHVTKPDLPIWFISGEGDPCRGGDEGFNDSISTLRRAGYQDVDAKLWPNMRHEILNETDRMQVFEAVGNWLDEHC</sequence>
<feature type="domain" description="Serine aminopeptidase S33" evidence="1">
    <location>
        <begin position="53"/>
        <end position="314"/>
    </location>
</feature>
<dbReference type="Pfam" id="PF12146">
    <property type="entry name" value="Hydrolase_4"/>
    <property type="match status" value="1"/>
</dbReference>
<dbReference type="InterPro" id="IPR051044">
    <property type="entry name" value="MAG_DAG_Lipase"/>
</dbReference>